<dbReference type="AlphaFoldDB" id="A0A4R1R9F4"/>
<reference evidence="17 18" key="1">
    <citation type="submission" date="2019-03" db="EMBL/GenBank/DDBJ databases">
        <title>Genomic Encyclopedia of Type Strains, Phase IV (KMG-IV): sequencing the most valuable type-strain genomes for metagenomic binning, comparative biology and taxonomic classification.</title>
        <authorList>
            <person name="Goeker M."/>
        </authorList>
    </citation>
    <scope>NUCLEOTIDE SEQUENCE [LARGE SCALE GENOMIC DNA]</scope>
    <source>
        <strain evidence="17 18">LX-B</strain>
    </source>
</reference>
<dbReference type="GO" id="GO:0005886">
    <property type="term" value="C:plasma membrane"/>
    <property type="evidence" value="ECO:0007669"/>
    <property type="project" value="UniProtKB-SubCell"/>
</dbReference>
<dbReference type="Gene3D" id="6.10.340.10">
    <property type="match status" value="1"/>
</dbReference>
<evidence type="ECO:0000256" key="6">
    <source>
        <dbReference type="ARBA" id="ARBA00022679"/>
    </source>
</evidence>
<evidence type="ECO:0000313" key="18">
    <source>
        <dbReference type="Proteomes" id="UP000295008"/>
    </source>
</evidence>
<dbReference type="EMBL" id="SLUN01000026">
    <property type="protein sequence ID" value="TCL62298.1"/>
    <property type="molecule type" value="Genomic_DNA"/>
</dbReference>
<dbReference type="SMART" id="SM00387">
    <property type="entry name" value="HATPase_c"/>
    <property type="match status" value="1"/>
</dbReference>
<evidence type="ECO:0000259" key="16">
    <source>
        <dbReference type="PROSITE" id="PS50885"/>
    </source>
</evidence>
<evidence type="ECO:0000256" key="3">
    <source>
        <dbReference type="ARBA" id="ARBA00012438"/>
    </source>
</evidence>
<proteinExistence type="predicted"/>
<dbReference type="Gene3D" id="1.10.287.130">
    <property type="match status" value="1"/>
</dbReference>
<evidence type="ECO:0000256" key="7">
    <source>
        <dbReference type="ARBA" id="ARBA00022692"/>
    </source>
</evidence>
<evidence type="ECO:0000256" key="9">
    <source>
        <dbReference type="ARBA" id="ARBA00022777"/>
    </source>
</evidence>
<evidence type="ECO:0000313" key="17">
    <source>
        <dbReference type="EMBL" id="TCL62298.1"/>
    </source>
</evidence>
<dbReference type="PROSITE" id="PS50109">
    <property type="entry name" value="HIS_KIN"/>
    <property type="match status" value="1"/>
</dbReference>
<dbReference type="InterPro" id="IPR004358">
    <property type="entry name" value="Sig_transdc_His_kin-like_C"/>
</dbReference>
<dbReference type="EC" id="2.7.13.3" evidence="3"/>
<keyword evidence="5" id="KW-0597">Phosphoprotein</keyword>
<dbReference type="InterPro" id="IPR005467">
    <property type="entry name" value="His_kinase_dom"/>
</dbReference>
<dbReference type="InterPro" id="IPR003594">
    <property type="entry name" value="HATPase_dom"/>
</dbReference>
<dbReference type="FunFam" id="3.30.565.10:FF:000006">
    <property type="entry name" value="Sensor histidine kinase WalK"/>
    <property type="match status" value="1"/>
</dbReference>
<feature type="domain" description="HAMP" evidence="16">
    <location>
        <begin position="197"/>
        <end position="249"/>
    </location>
</feature>
<dbReference type="SMART" id="SM00304">
    <property type="entry name" value="HAMP"/>
    <property type="match status" value="1"/>
</dbReference>
<evidence type="ECO:0000256" key="10">
    <source>
        <dbReference type="ARBA" id="ARBA00022840"/>
    </source>
</evidence>
<dbReference type="CDD" id="cd00075">
    <property type="entry name" value="HATPase"/>
    <property type="match status" value="1"/>
</dbReference>
<dbReference type="Pfam" id="PF00672">
    <property type="entry name" value="HAMP"/>
    <property type="match status" value="1"/>
</dbReference>
<keyword evidence="18" id="KW-1185">Reference proteome</keyword>
<dbReference type="Pfam" id="PF02518">
    <property type="entry name" value="HATPase_c"/>
    <property type="match status" value="1"/>
</dbReference>
<dbReference type="InterPro" id="IPR003660">
    <property type="entry name" value="HAMP_dom"/>
</dbReference>
<dbReference type="Proteomes" id="UP000295008">
    <property type="component" value="Unassembled WGS sequence"/>
</dbReference>
<gene>
    <name evidence="17" type="ORF">EDC14_102641</name>
</gene>
<keyword evidence="10" id="KW-0067">ATP-binding</keyword>
<evidence type="ECO:0000256" key="8">
    <source>
        <dbReference type="ARBA" id="ARBA00022741"/>
    </source>
</evidence>
<evidence type="ECO:0000256" key="1">
    <source>
        <dbReference type="ARBA" id="ARBA00000085"/>
    </source>
</evidence>
<keyword evidence="13 14" id="KW-0472">Membrane</keyword>
<feature type="domain" description="Histidine kinase" evidence="15">
    <location>
        <begin position="264"/>
        <end position="485"/>
    </location>
</feature>
<comment type="caution">
    <text evidence="17">The sequence shown here is derived from an EMBL/GenBank/DDBJ whole genome shotgun (WGS) entry which is preliminary data.</text>
</comment>
<evidence type="ECO:0000256" key="14">
    <source>
        <dbReference type="SAM" id="Phobius"/>
    </source>
</evidence>
<keyword evidence="9 17" id="KW-0418">Kinase</keyword>
<evidence type="ECO:0000256" key="13">
    <source>
        <dbReference type="ARBA" id="ARBA00023136"/>
    </source>
</evidence>
<keyword evidence="8" id="KW-0547">Nucleotide-binding</keyword>
<dbReference type="CDD" id="cd00082">
    <property type="entry name" value="HisKA"/>
    <property type="match status" value="1"/>
</dbReference>
<dbReference type="PRINTS" id="PR00344">
    <property type="entry name" value="BCTRLSENSOR"/>
</dbReference>
<dbReference type="SUPFAM" id="SSF158472">
    <property type="entry name" value="HAMP domain-like"/>
    <property type="match status" value="1"/>
</dbReference>
<dbReference type="InterPro" id="IPR003661">
    <property type="entry name" value="HisK_dim/P_dom"/>
</dbReference>
<dbReference type="InterPro" id="IPR036097">
    <property type="entry name" value="HisK_dim/P_sf"/>
</dbReference>
<evidence type="ECO:0000256" key="11">
    <source>
        <dbReference type="ARBA" id="ARBA00022989"/>
    </source>
</evidence>
<keyword evidence="12" id="KW-0902">Two-component regulatory system</keyword>
<dbReference type="SUPFAM" id="SSF47384">
    <property type="entry name" value="Homodimeric domain of signal transducing histidine kinase"/>
    <property type="match status" value="1"/>
</dbReference>
<dbReference type="PANTHER" id="PTHR45528:SF1">
    <property type="entry name" value="SENSOR HISTIDINE KINASE CPXA"/>
    <property type="match status" value="1"/>
</dbReference>
<evidence type="ECO:0000256" key="12">
    <source>
        <dbReference type="ARBA" id="ARBA00023012"/>
    </source>
</evidence>
<dbReference type="PROSITE" id="PS50885">
    <property type="entry name" value="HAMP"/>
    <property type="match status" value="1"/>
</dbReference>
<dbReference type="CDD" id="cd06225">
    <property type="entry name" value="HAMP"/>
    <property type="match status" value="1"/>
</dbReference>
<evidence type="ECO:0000256" key="5">
    <source>
        <dbReference type="ARBA" id="ARBA00022553"/>
    </source>
</evidence>
<dbReference type="InterPro" id="IPR036890">
    <property type="entry name" value="HATPase_C_sf"/>
</dbReference>
<evidence type="ECO:0000256" key="2">
    <source>
        <dbReference type="ARBA" id="ARBA00004651"/>
    </source>
</evidence>
<dbReference type="OrthoDB" id="335833at2"/>
<comment type="catalytic activity">
    <reaction evidence="1">
        <text>ATP + protein L-histidine = ADP + protein N-phospho-L-histidine.</text>
        <dbReference type="EC" id="2.7.13.3"/>
    </reaction>
</comment>
<organism evidence="17 18">
    <name type="scientific">Hydrogenispora ethanolica</name>
    <dbReference type="NCBI Taxonomy" id="1082276"/>
    <lineage>
        <taxon>Bacteria</taxon>
        <taxon>Bacillati</taxon>
        <taxon>Bacillota</taxon>
        <taxon>Hydrogenispora</taxon>
    </lineage>
</organism>
<dbReference type="GO" id="GO:0000155">
    <property type="term" value="F:phosphorelay sensor kinase activity"/>
    <property type="evidence" value="ECO:0007669"/>
    <property type="project" value="InterPro"/>
</dbReference>
<feature type="transmembrane region" description="Helical" evidence="14">
    <location>
        <begin position="168"/>
        <end position="191"/>
    </location>
</feature>
<dbReference type="SUPFAM" id="SSF55874">
    <property type="entry name" value="ATPase domain of HSP90 chaperone/DNA topoisomerase II/histidine kinase"/>
    <property type="match status" value="1"/>
</dbReference>
<dbReference type="RefSeq" id="WP_132015784.1">
    <property type="nucleotide sequence ID" value="NZ_SLUN01000026.1"/>
</dbReference>
<dbReference type="PANTHER" id="PTHR45528">
    <property type="entry name" value="SENSOR HISTIDINE KINASE CPXA"/>
    <property type="match status" value="1"/>
</dbReference>
<dbReference type="InterPro" id="IPR050398">
    <property type="entry name" value="HssS/ArlS-like"/>
</dbReference>
<name>A0A4R1R9F4_HYDET</name>
<feature type="transmembrane region" description="Helical" evidence="14">
    <location>
        <begin position="12"/>
        <end position="34"/>
    </location>
</feature>
<evidence type="ECO:0000259" key="15">
    <source>
        <dbReference type="PROSITE" id="PS50109"/>
    </source>
</evidence>
<comment type="subcellular location">
    <subcellularLocation>
        <location evidence="2">Cell membrane</location>
        <topology evidence="2">Multi-pass membrane protein</topology>
    </subcellularLocation>
</comment>
<evidence type="ECO:0000256" key="4">
    <source>
        <dbReference type="ARBA" id="ARBA00022475"/>
    </source>
</evidence>
<accession>A0A4R1R9F4</accession>
<keyword evidence="7 14" id="KW-0812">Transmembrane</keyword>
<keyword evidence="6" id="KW-0808">Transferase</keyword>
<dbReference type="SMART" id="SM00388">
    <property type="entry name" value="HisKA"/>
    <property type="match status" value="1"/>
</dbReference>
<sequence>MKLKNRLTLSYLAMLAVPVLLAFFIVPGICHLFLKAIPEEVRPGGTVSFGVKLSGNHDSYERFIAKQAAADPDRLADPVVLRRLERELGGTAQFGLAVSRGGKYIYRSGVLSREPSILRTLSGFKNRRDAQISWRGGQWLVQQTDFYFRDGAPGSIYLIENARMLKTVAFNLVTVTIVVTLAIVVLINFLLTYSVHRSIMRPLQELRRAAEQISEGNLRFTVKPRARDEIGEVAAAFETMRLKLEESIGRQLHAENNRKELLSGISHDLKTPIAAIKGYVEGLIDGVADTPEKQSRYIRTIHLKITALDRLLDQFFLFSKLDLKKLPYQFEVMDLRAYLEDYLGELRFELEPQAVRFHFEADAQNEFQVLADREHLQRVLDNIIGNSLKYRDRNKEFLELRLELRDGGNEVGVGIADNGPGIDPAELPFIFERFYRAGSGNPRSGGSGLGLAIAKLIVEDHGGTITAESGLGRGTTIRFSLRKAAGVRSA</sequence>
<keyword evidence="4" id="KW-1003">Cell membrane</keyword>
<protein>
    <recommendedName>
        <fullName evidence="3">histidine kinase</fullName>
        <ecNumber evidence="3">2.7.13.3</ecNumber>
    </recommendedName>
</protein>
<keyword evidence="11 14" id="KW-1133">Transmembrane helix</keyword>
<dbReference type="Pfam" id="PF00512">
    <property type="entry name" value="HisKA"/>
    <property type="match status" value="1"/>
</dbReference>
<dbReference type="GO" id="GO:0005524">
    <property type="term" value="F:ATP binding"/>
    <property type="evidence" value="ECO:0007669"/>
    <property type="project" value="UniProtKB-KW"/>
</dbReference>
<dbReference type="Gene3D" id="3.30.565.10">
    <property type="entry name" value="Histidine kinase-like ATPase, C-terminal domain"/>
    <property type="match status" value="1"/>
</dbReference>